<keyword evidence="24" id="KW-1185">Reference proteome</keyword>
<feature type="domain" description="Protein kinase" evidence="22">
    <location>
        <begin position="250"/>
        <end position="535"/>
    </location>
</feature>
<dbReference type="Gene3D" id="3.30.200.20">
    <property type="entry name" value="Phosphorylase Kinase, domain 1"/>
    <property type="match status" value="1"/>
</dbReference>
<evidence type="ECO:0000256" key="19">
    <source>
        <dbReference type="PROSITE-ProRule" id="PRU10141"/>
    </source>
</evidence>
<keyword evidence="16" id="KW-0325">Glycoprotein</keyword>
<dbReference type="FunFam" id="3.80.10.10:FF:000041">
    <property type="entry name" value="LRR receptor-like serine/threonine-protein kinase ERECTA"/>
    <property type="match status" value="1"/>
</dbReference>
<evidence type="ECO:0000256" key="4">
    <source>
        <dbReference type="ARBA" id="ARBA00022553"/>
    </source>
</evidence>
<gene>
    <name evidence="23" type="ORF">F511_24236</name>
</gene>
<comment type="catalytic activity">
    <reaction evidence="18">
        <text>L-seryl-[protein] + ATP = O-phospho-L-seryl-[protein] + ADP + H(+)</text>
        <dbReference type="Rhea" id="RHEA:17989"/>
        <dbReference type="Rhea" id="RHEA-COMP:9863"/>
        <dbReference type="Rhea" id="RHEA-COMP:11604"/>
        <dbReference type="ChEBI" id="CHEBI:15378"/>
        <dbReference type="ChEBI" id="CHEBI:29999"/>
        <dbReference type="ChEBI" id="CHEBI:30616"/>
        <dbReference type="ChEBI" id="CHEBI:83421"/>
        <dbReference type="ChEBI" id="CHEBI:456216"/>
        <dbReference type="EC" id="2.7.11.1"/>
    </reaction>
</comment>
<dbReference type="InterPro" id="IPR046959">
    <property type="entry name" value="PRK1-6/SRF4-like"/>
</dbReference>
<keyword evidence="14 21" id="KW-0472">Membrane</keyword>
<dbReference type="InterPro" id="IPR032675">
    <property type="entry name" value="LRR_dom_sf"/>
</dbReference>
<dbReference type="GO" id="GO:0016020">
    <property type="term" value="C:membrane"/>
    <property type="evidence" value="ECO:0007669"/>
    <property type="project" value="UniProtKB-SubCell"/>
</dbReference>
<feature type="transmembrane region" description="Helical" evidence="21">
    <location>
        <begin position="159"/>
        <end position="185"/>
    </location>
</feature>
<dbReference type="AlphaFoldDB" id="A0A2Z7AGQ6"/>
<evidence type="ECO:0000256" key="15">
    <source>
        <dbReference type="ARBA" id="ARBA00023170"/>
    </source>
</evidence>
<dbReference type="Pfam" id="PF13855">
    <property type="entry name" value="LRR_8"/>
    <property type="match status" value="1"/>
</dbReference>
<evidence type="ECO:0000256" key="9">
    <source>
        <dbReference type="ARBA" id="ARBA00022737"/>
    </source>
</evidence>
<comment type="catalytic activity">
    <reaction evidence="17">
        <text>L-threonyl-[protein] + ATP = O-phospho-L-threonyl-[protein] + ADP + H(+)</text>
        <dbReference type="Rhea" id="RHEA:46608"/>
        <dbReference type="Rhea" id="RHEA-COMP:11060"/>
        <dbReference type="Rhea" id="RHEA-COMP:11605"/>
        <dbReference type="ChEBI" id="CHEBI:15378"/>
        <dbReference type="ChEBI" id="CHEBI:30013"/>
        <dbReference type="ChEBI" id="CHEBI:30616"/>
        <dbReference type="ChEBI" id="CHEBI:61977"/>
        <dbReference type="ChEBI" id="CHEBI:456216"/>
        <dbReference type="EC" id="2.7.11.1"/>
    </reaction>
</comment>
<evidence type="ECO:0000256" key="12">
    <source>
        <dbReference type="ARBA" id="ARBA00022840"/>
    </source>
</evidence>
<dbReference type="PROSITE" id="PS00107">
    <property type="entry name" value="PROTEIN_KINASE_ATP"/>
    <property type="match status" value="1"/>
</dbReference>
<dbReference type="PANTHER" id="PTHR48007">
    <property type="entry name" value="LEUCINE-RICH REPEAT RECEPTOR-LIKE PROTEIN KINASE PXC1"/>
    <property type="match status" value="1"/>
</dbReference>
<dbReference type="FunFam" id="3.30.200.20:FF:000307">
    <property type="entry name" value="pollen receptor-like kinase 1"/>
    <property type="match status" value="1"/>
</dbReference>
<dbReference type="Gene3D" id="1.10.510.10">
    <property type="entry name" value="Transferase(Phosphotransferase) domain 1"/>
    <property type="match status" value="1"/>
</dbReference>
<evidence type="ECO:0000256" key="10">
    <source>
        <dbReference type="ARBA" id="ARBA00022741"/>
    </source>
</evidence>
<dbReference type="GO" id="GO:0004674">
    <property type="term" value="F:protein serine/threonine kinase activity"/>
    <property type="evidence" value="ECO:0007669"/>
    <property type="project" value="UniProtKB-EC"/>
</dbReference>
<organism evidence="23 24">
    <name type="scientific">Dorcoceras hygrometricum</name>
    <dbReference type="NCBI Taxonomy" id="472368"/>
    <lineage>
        <taxon>Eukaryota</taxon>
        <taxon>Viridiplantae</taxon>
        <taxon>Streptophyta</taxon>
        <taxon>Embryophyta</taxon>
        <taxon>Tracheophyta</taxon>
        <taxon>Spermatophyta</taxon>
        <taxon>Magnoliopsida</taxon>
        <taxon>eudicotyledons</taxon>
        <taxon>Gunneridae</taxon>
        <taxon>Pentapetalae</taxon>
        <taxon>asterids</taxon>
        <taxon>lamiids</taxon>
        <taxon>Lamiales</taxon>
        <taxon>Gesneriaceae</taxon>
        <taxon>Didymocarpoideae</taxon>
        <taxon>Trichosporeae</taxon>
        <taxon>Loxocarpinae</taxon>
        <taxon>Dorcoceras</taxon>
    </lineage>
</organism>
<keyword evidence="6" id="KW-0808">Transferase</keyword>
<keyword evidence="8" id="KW-0732">Signal</keyword>
<evidence type="ECO:0000256" key="8">
    <source>
        <dbReference type="ARBA" id="ARBA00022729"/>
    </source>
</evidence>
<dbReference type="GO" id="GO:0005524">
    <property type="term" value="F:ATP binding"/>
    <property type="evidence" value="ECO:0007669"/>
    <property type="project" value="UniProtKB-UniRule"/>
</dbReference>
<dbReference type="EMBL" id="KV017481">
    <property type="protein sequence ID" value="KZV18269.1"/>
    <property type="molecule type" value="Genomic_DNA"/>
</dbReference>
<evidence type="ECO:0000256" key="13">
    <source>
        <dbReference type="ARBA" id="ARBA00022989"/>
    </source>
</evidence>
<dbReference type="InterPro" id="IPR001611">
    <property type="entry name" value="Leu-rich_rpt"/>
</dbReference>
<dbReference type="PROSITE" id="PS50011">
    <property type="entry name" value="PROTEIN_KINASE_DOM"/>
    <property type="match status" value="1"/>
</dbReference>
<evidence type="ECO:0000313" key="24">
    <source>
        <dbReference type="Proteomes" id="UP000250235"/>
    </source>
</evidence>
<evidence type="ECO:0000259" key="22">
    <source>
        <dbReference type="PROSITE" id="PS50011"/>
    </source>
</evidence>
<evidence type="ECO:0000256" key="3">
    <source>
        <dbReference type="ARBA" id="ARBA00012513"/>
    </source>
</evidence>
<evidence type="ECO:0000256" key="14">
    <source>
        <dbReference type="ARBA" id="ARBA00023136"/>
    </source>
</evidence>
<keyword evidence="5" id="KW-0433">Leucine-rich repeat</keyword>
<comment type="similarity">
    <text evidence="2">Belongs to the protein kinase superfamily. Ser/Thr protein kinase family.</text>
</comment>
<dbReference type="InterPro" id="IPR000719">
    <property type="entry name" value="Prot_kinase_dom"/>
</dbReference>
<name>A0A2Z7AGQ6_9LAMI</name>
<keyword evidence="9" id="KW-0677">Repeat</keyword>
<dbReference type="EC" id="2.7.11.1" evidence="3"/>
<dbReference type="PANTHER" id="PTHR48007:SF64">
    <property type="entry name" value="POLLEN RECEPTOR-LIKE KINASE 1"/>
    <property type="match status" value="1"/>
</dbReference>
<dbReference type="FunFam" id="1.10.510.10:FF:000480">
    <property type="entry name" value="Pollen receptor-like kinase 1"/>
    <property type="match status" value="1"/>
</dbReference>
<dbReference type="InterPro" id="IPR011009">
    <property type="entry name" value="Kinase-like_dom_sf"/>
</dbReference>
<keyword evidence="10 19" id="KW-0547">Nucleotide-binding</keyword>
<keyword evidence="11 23" id="KW-0418">Kinase</keyword>
<dbReference type="OrthoDB" id="418615at2759"/>
<evidence type="ECO:0000256" key="18">
    <source>
        <dbReference type="ARBA" id="ARBA00048679"/>
    </source>
</evidence>
<proteinExistence type="inferred from homology"/>
<reference evidence="23 24" key="1">
    <citation type="journal article" date="2015" name="Proc. Natl. Acad. Sci. U.S.A.">
        <title>The resurrection genome of Boea hygrometrica: A blueprint for survival of dehydration.</title>
        <authorList>
            <person name="Xiao L."/>
            <person name="Yang G."/>
            <person name="Zhang L."/>
            <person name="Yang X."/>
            <person name="Zhao S."/>
            <person name="Ji Z."/>
            <person name="Zhou Q."/>
            <person name="Hu M."/>
            <person name="Wang Y."/>
            <person name="Chen M."/>
            <person name="Xu Y."/>
            <person name="Jin H."/>
            <person name="Xiao X."/>
            <person name="Hu G."/>
            <person name="Bao F."/>
            <person name="Hu Y."/>
            <person name="Wan P."/>
            <person name="Li L."/>
            <person name="Deng X."/>
            <person name="Kuang T."/>
            <person name="Xiang C."/>
            <person name="Zhu J.K."/>
            <person name="Oliver M.J."/>
            <person name="He Y."/>
        </authorList>
    </citation>
    <scope>NUCLEOTIDE SEQUENCE [LARGE SCALE GENOMIC DNA]</scope>
    <source>
        <strain evidence="24">cv. XS01</strain>
    </source>
</reference>
<dbReference type="SUPFAM" id="SSF52058">
    <property type="entry name" value="L domain-like"/>
    <property type="match status" value="1"/>
</dbReference>
<feature type="region of interest" description="Disordered" evidence="20">
    <location>
        <begin position="533"/>
        <end position="559"/>
    </location>
</feature>
<evidence type="ECO:0000256" key="17">
    <source>
        <dbReference type="ARBA" id="ARBA00047899"/>
    </source>
</evidence>
<dbReference type="InterPro" id="IPR017441">
    <property type="entry name" value="Protein_kinase_ATP_BS"/>
</dbReference>
<evidence type="ECO:0000256" key="5">
    <source>
        <dbReference type="ARBA" id="ARBA00022614"/>
    </source>
</evidence>
<keyword evidence="4" id="KW-0597">Phosphoprotein</keyword>
<dbReference type="SUPFAM" id="SSF56112">
    <property type="entry name" value="Protein kinase-like (PK-like)"/>
    <property type="match status" value="1"/>
</dbReference>
<keyword evidence="12 19" id="KW-0067">ATP-binding</keyword>
<evidence type="ECO:0000256" key="21">
    <source>
        <dbReference type="SAM" id="Phobius"/>
    </source>
</evidence>
<keyword evidence="7 21" id="KW-0812">Transmembrane</keyword>
<feature type="compositionally biased region" description="Polar residues" evidence="20">
    <location>
        <begin position="548"/>
        <end position="559"/>
    </location>
</feature>
<evidence type="ECO:0000256" key="2">
    <source>
        <dbReference type="ARBA" id="ARBA00008684"/>
    </source>
</evidence>
<keyword evidence="15 23" id="KW-0675">Receptor</keyword>
<evidence type="ECO:0000256" key="7">
    <source>
        <dbReference type="ARBA" id="ARBA00022692"/>
    </source>
</evidence>
<evidence type="ECO:0000256" key="1">
    <source>
        <dbReference type="ARBA" id="ARBA00004167"/>
    </source>
</evidence>
<dbReference type="Proteomes" id="UP000250235">
    <property type="component" value="Unassembled WGS sequence"/>
</dbReference>
<sequence>MGLGGVIDVDVLVELRNLRTLSLMNNNFDGHLPNFTKLGFLKSIFLSNNKFYGEIPSNAFDGMLSLKKLHLANNKFSGSIPESLTTLPRLMELMLGNNEFDGTIPHFPQTGRLKVFVVSNNQLVGEIPHTLSRMNASAFSGNEYLCGQPLKPCRSKGNLSIGTIIIVSILVAAALAALVAVVIILCRNRTQQQSDQTPSITSLNRMEGGQSTVAVVGSSPPDQSKKSDQSVRLTFLKESNDRFDMTDLLKASAEILGSGIFGSTYKAALNNGKVMVVKRFRHMNNLNREEFNEHMRRLGRLDHPNLLPIIAFYYRKEEKLLVSEFMDNVSLSVHLHGNRSRGLPSPDWPTRLNIVKGIVRGLSYLYDQLPSLTAAHGHLKSSNVVLDRSFNPILNDYGLVPVITQEHAQEHMISYKSPEYKRSGRITKKTDIWSLGILILEILTGRFPSNFLQQGKGSDTDLATWVASVLRDDSTNVDVFDKEMAANKQCEGEMMNLLKIGLNCCDAEVDKRPDIKQVERMIEEIKEKEGDDDFYSSYTSEADMRSSRGLSNDINHATI</sequence>
<accession>A0A2Z7AGQ6</accession>
<dbReference type="Gene3D" id="3.80.10.10">
    <property type="entry name" value="Ribonuclease Inhibitor"/>
    <property type="match status" value="2"/>
</dbReference>
<keyword evidence="13 21" id="KW-1133">Transmembrane helix</keyword>
<feature type="binding site" evidence="19">
    <location>
        <position position="278"/>
    </location>
    <ligand>
        <name>ATP</name>
        <dbReference type="ChEBI" id="CHEBI:30616"/>
    </ligand>
</feature>
<evidence type="ECO:0000313" key="23">
    <source>
        <dbReference type="EMBL" id="KZV18269.1"/>
    </source>
</evidence>
<evidence type="ECO:0000256" key="11">
    <source>
        <dbReference type="ARBA" id="ARBA00022777"/>
    </source>
</evidence>
<comment type="subcellular location">
    <subcellularLocation>
        <location evidence="1">Membrane</location>
        <topology evidence="1">Single-pass membrane protein</topology>
    </subcellularLocation>
</comment>
<dbReference type="Pfam" id="PF00069">
    <property type="entry name" value="Pkinase"/>
    <property type="match status" value="1"/>
</dbReference>
<dbReference type="Pfam" id="PF00560">
    <property type="entry name" value="LRR_1"/>
    <property type="match status" value="2"/>
</dbReference>
<evidence type="ECO:0000256" key="20">
    <source>
        <dbReference type="SAM" id="MobiDB-lite"/>
    </source>
</evidence>
<evidence type="ECO:0000256" key="6">
    <source>
        <dbReference type="ARBA" id="ARBA00022679"/>
    </source>
</evidence>
<evidence type="ECO:0000256" key="16">
    <source>
        <dbReference type="ARBA" id="ARBA00023180"/>
    </source>
</evidence>
<protein>
    <recommendedName>
        <fullName evidence="3">non-specific serine/threonine protein kinase</fullName>
        <ecNumber evidence="3">2.7.11.1</ecNumber>
    </recommendedName>
</protein>